<organism evidence="3 4">
    <name type="scientific">Roseimicrobium gellanilyticum</name>
    <dbReference type="NCBI Taxonomy" id="748857"/>
    <lineage>
        <taxon>Bacteria</taxon>
        <taxon>Pseudomonadati</taxon>
        <taxon>Verrucomicrobiota</taxon>
        <taxon>Verrucomicrobiia</taxon>
        <taxon>Verrucomicrobiales</taxon>
        <taxon>Verrucomicrobiaceae</taxon>
        <taxon>Roseimicrobium</taxon>
    </lineage>
</organism>
<dbReference type="InterPro" id="IPR013424">
    <property type="entry name" value="Ice-binding_C"/>
</dbReference>
<protein>
    <submittedName>
        <fullName evidence="3">Putative secreted protein with PEP-CTERM sorting signal</fullName>
    </submittedName>
</protein>
<evidence type="ECO:0000313" key="3">
    <source>
        <dbReference type="EMBL" id="RBP41247.1"/>
    </source>
</evidence>
<keyword evidence="4" id="KW-1185">Reference proteome</keyword>
<feature type="transmembrane region" description="Helical" evidence="2">
    <location>
        <begin position="4325"/>
        <end position="4347"/>
    </location>
</feature>
<sequence length="4352" mass="448799">MITGYIQLLKDASLRAARRVIKKSGYVFVMGILVGTSRAQTTGTYTDTNGGNWSDTASWSGGVVPNGIDDIANLLNVIAANSTVTLNVPVTLGTLNFGDTSQSYTIAGSGSNVLTFDVSTGAAQLNFGSGGNTTANNIISAGIVLNDQLDIVLNDTGSRQALTLSGIISTGVGGPAAGAVALNVTNPTEVPTGSSTRWNELIMTGANTFTGQVVINSGSVRYETSNRAAGASGVGNETIVLGSGRLDLRGLNFKQSASVAEIFRLNGHGLYNAGALVNSTGVAAINQLILDGNSTINSESRIDMRQVEGGGALATLDMGGFTLNKFGEQDFALVDTIILNPGIINVYEGELRFESSSPASANPTMASGLTINIAYNPNRFDGVDPANGTRTSGDPYAVTNISDTTGNALFEARIEFYNQNVTHTGLNINLNRGSIDRSGVTTTGTSFNTILDATSTITLVGGTVRDNFFNIAGGSSAYNSAISAYDDPGALIIEGEIVGDSSTGITKRGNRELRLTNANENFTGTFLIKQNPGRYLPTGFQTGGGQVEKQWASVALSGASGGLTKASKVEITRSATLWLDNTAANSNDRLNDLGIMDLKNGYLLLSTNASVTNTENFGNVHSSVGTNKLFIDTRAGGRADISLESLNISEGSVLKIAHVNSTATWGTAAGTDRIALNDLGSITLVGNASGSMDRAIVLGAFGSISPGAGGATVTRPLAALENAQARSNVMARLLTVENVGGVDYLRPLLNSEYDTSTADPSANANWMITGSLGTFGNKNNAINISTSRAINSITVGDTSNDNSNGEYVRIKDGETLTINSGIINFANYGFGNAVNTEASVRGGMISMNGRMAIINSGSFWEDLDRNEANYYNYLSGNSAYMRSTIINANGLLKTGRNNLYLDTWNQFIAGSKAYVTDEASLVVRHSGALGGISEVVITGQGNFLLQGGVNITGTDIRVTPLDTDRVILRSESHHNTWGGNIILDTVDSSGSKENQRHRLTALANATLTVYGDIYVDPTASANATASDLWDDSFILAHDSTASGIVNLRGRVMDLPTGPLGMPVNVRGDTATTIDRNHALRFQISGADDANLNVFQQWNATGRIDIRQGYFRVLYDPTTSPDGTGFLSDTARSRILANDYLTRLVLGGDGSTAQTYHSHLMLTRDGQVINHPYLYSHNDNRNGTQTIGGENRSGTVYLGSSDNSVNFGLQFVNQGGDRDVRFLQVRGGTMVFNGRLDDEGTSVNSSISVVGPGTVRFNGNAIGTSDVERWNFIGGSTIWGNHLGNNRFALSSAVSTFGGGTLTLEAQASAFSQSLSGNIYLLAGSGGIEAQNNTTLTLGSGTAVLTRRSGSTLAFTESGNGVINFTSASGTPSSDGDRFDSWAVYGSALNNITDWAARSGTSGVQAFAGYANDTFTSGSHTNVTTNAVLGGSTSTASIRFGSSASIDLGGAGNTLTVENGGILIPTSVSGSVNIGNGNLTSAWASGNHDLVVHNYGTGTTTISAAIVDNGTDKVNLVHSGTGTTVLEADNTFTGDMHINGGVVSISSEDQLGNVSGTIERLILMNGGGSHSNNVSGGTLIFNTSNAPGAAATGTFNTNGTGNVSSVTLTGGGSGYTSGVWVQSETGASGETYAGIWAIMNSGNIHLNGGTLQITNDISLNGARTIFLGANGGTLDVQAGRTLTINGLITSEASHVNSGNGYANADHVGGATQRYTDRNPDMGDLIIDGGGRVIITGNPDGGGARSYLAPVIGGITWINEGILRLSMPSSSAAEWLGSNRSFADSTIIGADGTLELAGGNGGDIYEWFTFEGKGYLGGGTIRTLGTAQTYDFTGQLFIDSDIYINNKNGSNIYFGESTGAFYGQGDIIRGGASGEFRIYTNAPEWTGQLILGGGTNRIYGNGKIGGATGLTLSRNAYLGLGNGGTSENQFDDRLPDNLAIDSNGWTRLRMEATGGVYSGVERLGRYTARWGTAGIEVDLGADIVAGAARLPGDYAGFRFSELVRDKGAVFQFRNTDGGTSIAGGDFTSQSGGNQALFMVDTLPEMFGSGDGTNGDTKIIAGFFGGTRAEWFSDTTDQRMSDTYAARHMMTAEQGIDPTTGETVYYLRPLSDAEGSTDYHKIGSASTVVNGSSLSVLRDCDVTAAQNLRLTGIQTDGIGVNELTGRRDQIVTLGEDITINSFSIGLNVYGNGVNGSGETMSLMLRRGTTVTVNSGVLAFNGLGVQNRNGAGLDTGANLDMRGYVHGGTFDFNGQQAILFNMNRWVHYNTSDDPNAYRSEDGDNTHVRINTSITNTGGNGLIKAGGGSIFLEGANTYTGDTTIVEGTLYVRNNRALGLSERVNVVGDGQFVLGYGTYVDGVDLYVGPLNGNKLVLWSEQDGGYWGGDVILDNIDASGNAGGFQRNFTARIGNASSAIFTLGGDIYGGGLDANAYGVAGAEGGVARIFSTLTSAAGMLDIRGRVRDTATGAVGAPVTTANQNDLLRMEVVASTNENTVQLWQSYDAAGRISLLRGSLRYAGSGNFYTAAAAAAVNPNNFMSGFHMGGRSVIDSNGGSGTGDATSNSNLGFFLANGGTTFNLSSWTVGGDPYDPENLNGNDNWGRGNNIGNSTLGGENRSGEVIFGTGTGTVTFTPYRTAGSNRDLRLYATKGGEVTMRVNFIDGGNAVNTVNTSLTKVGSGRVNLQGSSAGGSTVEGLNVLGGVVVMEGYGSNLNRRVGNGARLLMGGGILVMDGSEASFTENFGSLTLNQGGNGIAALGNGLGAFGTISIGGTGITRNAGGTLHLQSIAGGLVRFSDAAMASRARLGSFATFGSGVATSTIATDWAATDAAGNVIAFTGYATDTFGAGQHTDITSAGLAGGITDSVRFNSAAGTIATGNLVLNDGGILITSNHTGGTAMAAGVGITTSGTAVDLLVHNYASSAVTIAGDISGGQNVVFTGSGETVLSGTNTYTGTTHLNGAAIVSVDGIERFGATSGFVMNGGTLRYTGTAPSSVLTAGVVLGGNDGNIDVTDVGGVFVSKAVFSSDANVISTYGTNPNSGGLFITGAGTFQMGNRATETTVADVAGVMNTYTGVTVIGDGVQATRVDVQGMTNDSGNNVYITPFGTTEGWADGTIVRNNATLELSPKRGDVNHDSQIRLREWLQFGESAADNVTLRMTTQREVAMDGMVHVVGNLLIEVGNGGYADANGTGNGTLTFGANEGGLYGDGNIIINGDGTVSFRSSIPNFTGSIDIQDGNLNVYGNGLPFGSGTSPIMMGLNGETGQVRLLHLAENGSNSPTTAFDSGATDYTIARDIIVRNTSQDVRIGGGYYALNGTVRFTGKIQLGDGGPGSTPTVRLYYEDTEGLDQAIYGVQQQTILEFSGGFSGAGNLLIDVNEGGSANDTIHDIYGIFHFTADNSAWTGMLDIGADTGTSSNPPAVDTDDTNVVRLGHVNALNDNLVRFRNSGILQMAGLSKIFTQNFLFIGGAGFHTSSRIENAGPVDAWVTFHSLQTGLQYQDIGVGLADGTYWTDLGNVTGKLGVIKTGSGNTVLGASTGGGNAPGSFSSYSGDTRILEGILYAGSNNAFSPNSRFVVSDNAELSLYWDDASAGFDNMIGSLVGAILARVDIQNSTFRVGGDGTHDADFAGVISGAGNLYKVGAGTQRLSGTNTFSGNVAVSQGTLVGGGNNAFGDDSNIIYLGGFPNDGNNPLDARVELLLDGAASAVNQTIVMNAFDGNDEGIVVIGTRATSGTYGLTSSATVEMAQNLFAESAGTSTFRFGGAISDSGSERSIIKVGSGTVELAEGNVYGPAGVAGAAINGGTVIRHGTLTISNEFALASTVVEMGDTHRALSQNAYLATTKSLISPGAGSFDASSNGAGGAGTGAFLNVKAEVDGVAITSADVGKWILVKDEGLDPERNGVYRIVSVDPTCGQMNLVRASEFDDSTEMLYGTSVGVTSGTYAGLRYFMGSKDITSVNADNTDPVHWMAETGNPDIALLATQSGMLISNAFDINDTNGSGTTTIGGTFTTGTTTFEGSVTLQHHSVPGVDNLREIVLTSASNDDDGTGARGTIFSGVISEADAGDTLSVRVTGPGTVTMSNDNTYKGKTTVASGTLALEGAGSISQTSWLEVAQGAKFDMAAVSGGDYTLDTVVSGSGTIVTGSGKFTVGTNGGVGVLRPGMSSNPSDVGTAGNLVGTLTVTGNLELAGSATGTERLVLQLGTTNGADYNDAANFGGHLAAGTFSTYLQSQADTYDTFTGGNHDRVVITGSLELHAGGQIVVSNSDGSAYSPMFGDVFNLLDWAEGMLVPNDFDSGSTNTFGGLNGDLDLPTLSGGLFYDTSLFASHGIFVVVPEPGRVLLLMLGLICLIGRRRR</sequence>
<keyword evidence="1" id="KW-0732">Signal</keyword>
<name>A0A366HFE1_9BACT</name>
<dbReference type="EMBL" id="QNRR01000007">
    <property type="protein sequence ID" value="RBP41247.1"/>
    <property type="molecule type" value="Genomic_DNA"/>
</dbReference>
<keyword evidence="2" id="KW-0812">Transmembrane</keyword>
<accession>A0A366HFE1</accession>
<keyword evidence="2" id="KW-0472">Membrane</keyword>
<dbReference type="NCBIfam" id="TIGR02601">
    <property type="entry name" value="autotrns_rpt"/>
    <property type="match status" value="5"/>
</dbReference>
<evidence type="ECO:0000313" key="4">
    <source>
        <dbReference type="Proteomes" id="UP000253426"/>
    </source>
</evidence>
<dbReference type="Pfam" id="PF12951">
    <property type="entry name" value="PATR"/>
    <property type="match status" value="7"/>
</dbReference>
<reference evidence="3 4" key="1">
    <citation type="submission" date="2018-06" db="EMBL/GenBank/DDBJ databases">
        <title>Genomic Encyclopedia of Type Strains, Phase IV (KMG-IV): sequencing the most valuable type-strain genomes for metagenomic binning, comparative biology and taxonomic classification.</title>
        <authorList>
            <person name="Goeker M."/>
        </authorList>
    </citation>
    <scope>NUCLEOTIDE SEQUENCE [LARGE SCALE GENOMIC DNA]</scope>
    <source>
        <strain evidence="3 4">DSM 25532</strain>
    </source>
</reference>
<evidence type="ECO:0000256" key="2">
    <source>
        <dbReference type="SAM" id="Phobius"/>
    </source>
</evidence>
<keyword evidence="2" id="KW-1133">Transmembrane helix</keyword>
<evidence type="ECO:0000256" key="1">
    <source>
        <dbReference type="ARBA" id="ARBA00022729"/>
    </source>
</evidence>
<dbReference type="NCBIfam" id="TIGR02595">
    <property type="entry name" value="PEP_CTERM"/>
    <property type="match status" value="1"/>
</dbReference>
<dbReference type="OrthoDB" id="173857at2"/>
<comment type="caution">
    <text evidence="3">The sequence shown here is derived from an EMBL/GenBank/DDBJ whole genome shotgun (WGS) entry which is preliminary data.</text>
</comment>
<gene>
    <name evidence="3" type="ORF">DES53_10778</name>
</gene>
<dbReference type="Proteomes" id="UP000253426">
    <property type="component" value="Unassembled WGS sequence"/>
</dbReference>
<proteinExistence type="predicted"/>
<dbReference type="InterPro" id="IPR013425">
    <property type="entry name" value="Autotrns_rpt"/>
</dbReference>